<accession>A0A343JC99</accession>
<dbReference type="GO" id="GO:0016887">
    <property type="term" value="F:ATP hydrolysis activity"/>
    <property type="evidence" value="ECO:0007669"/>
    <property type="project" value="InterPro"/>
</dbReference>
<evidence type="ECO:0000256" key="1">
    <source>
        <dbReference type="ARBA" id="ARBA00005417"/>
    </source>
</evidence>
<dbReference type="KEGG" id="cia:BEN51_06575"/>
<dbReference type="InterPro" id="IPR003439">
    <property type="entry name" value="ABC_transporter-like_ATP-bd"/>
</dbReference>
<dbReference type="RefSeq" id="WP_119865294.1">
    <property type="nucleotide sequence ID" value="NZ_CP016786.1"/>
</dbReference>
<keyword evidence="3" id="KW-0547">Nucleotide-binding</keyword>
<dbReference type="Gene3D" id="3.40.50.300">
    <property type="entry name" value="P-loop containing nucleotide triphosphate hydrolases"/>
    <property type="match status" value="1"/>
</dbReference>
<dbReference type="PANTHER" id="PTHR42734">
    <property type="entry name" value="METAL TRANSPORT SYSTEM ATP-BINDING PROTEIN TM_0124-RELATED"/>
    <property type="match status" value="1"/>
</dbReference>
<evidence type="ECO:0000256" key="2">
    <source>
        <dbReference type="ARBA" id="ARBA00022448"/>
    </source>
</evidence>
<reference evidence="6 7" key="1">
    <citation type="submission" date="2016-08" db="EMBL/GenBank/DDBJ databases">
        <title>Complete Genome Sequence Of The Indigo Reducing Clostridium isatidis DSM15098.</title>
        <authorList>
            <person name="Little G.T."/>
            <person name="Minton N.P."/>
        </authorList>
    </citation>
    <scope>NUCLEOTIDE SEQUENCE [LARGE SCALE GENOMIC DNA]</scope>
    <source>
        <strain evidence="6 7">DSM 15098</strain>
    </source>
</reference>
<keyword evidence="4 6" id="KW-0067">ATP-binding</keyword>
<proteinExistence type="inferred from homology"/>
<dbReference type="AlphaFoldDB" id="A0A343JC99"/>
<dbReference type="InterPro" id="IPR003593">
    <property type="entry name" value="AAA+_ATPase"/>
</dbReference>
<evidence type="ECO:0000313" key="7">
    <source>
        <dbReference type="Proteomes" id="UP000264883"/>
    </source>
</evidence>
<comment type="similarity">
    <text evidence="1">Belongs to the ABC transporter superfamily.</text>
</comment>
<sequence length="223" mass="25159">MINIKNLCFSYSNKPPYALNNINLTIPDGVYLSIIGENGSCKTTLIKLILGILKPNLGSIEISTNNIGYVPQRLDSFNSQFPITVKEVLSCHKKSLKNKNINILDILKIVNMNDYKNKLLGMLSGGQQQRVLIARALMGNPDIIILDEPSTGVDEINQKEIYSILRKLNKENKKTIISIEHNINIALENSTHILRINNGEVKLYTVEEYKKIRNNNLDLDNVI</sequence>
<feature type="domain" description="ABC transporter" evidence="5">
    <location>
        <begin position="2"/>
        <end position="223"/>
    </location>
</feature>
<keyword evidence="7" id="KW-1185">Reference proteome</keyword>
<evidence type="ECO:0000313" key="6">
    <source>
        <dbReference type="EMBL" id="ASW43157.1"/>
    </source>
</evidence>
<evidence type="ECO:0000256" key="3">
    <source>
        <dbReference type="ARBA" id="ARBA00022741"/>
    </source>
</evidence>
<keyword evidence="2" id="KW-0813">Transport</keyword>
<dbReference type="PANTHER" id="PTHR42734:SF17">
    <property type="entry name" value="METAL TRANSPORT SYSTEM ATP-BINDING PROTEIN TM_0124-RELATED"/>
    <property type="match status" value="1"/>
</dbReference>
<dbReference type="SUPFAM" id="SSF52540">
    <property type="entry name" value="P-loop containing nucleoside triphosphate hydrolases"/>
    <property type="match status" value="1"/>
</dbReference>
<gene>
    <name evidence="6" type="ORF">BEN51_06575</name>
</gene>
<dbReference type="SMART" id="SM00382">
    <property type="entry name" value="AAA"/>
    <property type="match status" value="1"/>
</dbReference>
<dbReference type="PROSITE" id="PS00211">
    <property type="entry name" value="ABC_TRANSPORTER_1"/>
    <property type="match status" value="1"/>
</dbReference>
<dbReference type="PROSITE" id="PS50893">
    <property type="entry name" value="ABC_TRANSPORTER_2"/>
    <property type="match status" value="1"/>
</dbReference>
<dbReference type="InterPro" id="IPR027417">
    <property type="entry name" value="P-loop_NTPase"/>
</dbReference>
<dbReference type="Proteomes" id="UP000264883">
    <property type="component" value="Chromosome"/>
</dbReference>
<dbReference type="InterPro" id="IPR017871">
    <property type="entry name" value="ABC_transporter-like_CS"/>
</dbReference>
<organism evidence="6 7">
    <name type="scientific">Clostridium isatidis</name>
    <dbReference type="NCBI Taxonomy" id="182773"/>
    <lineage>
        <taxon>Bacteria</taxon>
        <taxon>Bacillati</taxon>
        <taxon>Bacillota</taxon>
        <taxon>Clostridia</taxon>
        <taxon>Eubacteriales</taxon>
        <taxon>Clostridiaceae</taxon>
        <taxon>Clostridium</taxon>
    </lineage>
</organism>
<dbReference type="OrthoDB" id="9806726at2"/>
<evidence type="ECO:0000256" key="4">
    <source>
        <dbReference type="ARBA" id="ARBA00022840"/>
    </source>
</evidence>
<name>A0A343JC99_9CLOT</name>
<dbReference type="EMBL" id="CP016786">
    <property type="protein sequence ID" value="ASW43157.1"/>
    <property type="molecule type" value="Genomic_DNA"/>
</dbReference>
<protein>
    <submittedName>
        <fullName evidence="6">Metal ABC transporter ATP-binding protein</fullName>
    </submittedName>
</protein>
<dbReference type="InterPro" id="IPR050153">
    <property type="entry name" value="Metal_Ion_Import_ABC"/>
</dbReference>
<dbReference type="GO" id="GO:0005524">
    <property type="term" value="F:ATP binding"/>
    <property type="evidence" value="ECO:0007669"/>
    <property type="project" value="UniProtKB-KW"/>
</dbReference>
<dbReference type="Pfam" id="PF00005">
    <property type="entry name" value="ABC_tran"/>
    <property type="match status" value="1"/>
</dbReference>
<evidence type="ECO:0000259" key="5">
    <source>
        <dbReference type="PROSITE" id="PS50893"/>
    </source>
</evidence>